<dbReference type="PROSITE" id="PS50873">
    <property type="entry name" value="PEROXIDASE_4"/>
    <property type="match status" value="1"/>
</dbReference>
<dbReference type="InterPro" id="IPR010255">
    <property type="entry name" value="Haem_peroxidase_sf"/>
</dbReference>
<dbReference type="Gene3D" id="1.10.520.10">
    <property type="match status" value="1"/>
</dbReference>
<dbReference type="GO" id="GO:0000302">
    <property type="term" value="P:response to reactive oxygen species"/>
    <property type="evidence" value="ECO:0007669"/>
    <property type="project" value="TreeGrafter"/>
</dbReference>
<proteinExistence type="inferred from homology"/>
<dbReference type="STRING" id="41875.K8EEA4"/>
<dbReference type="PANTHER" id="PTHR31356:SF8">
    <property type="entry name" value="L-ASCORBATE PEROXIDASE 6-RELATED"/>
    <property type="match status" value="1"/>
</dbReference>
<dbReference type="RefSeq" id="XP_007513779.1">
    <property type="nucleotide sequence ID" value="XM_007513717.1"/>
</dbReference>
<keyword evidence="4" id="KW-0560">Oxidoreductase</keyword>
<dbReference type="OrthoDB" id="2859658at2759"/>
<dbReference type="CDD" id="cd00314">
    <property type="entry name" value="plant_peroxidase_like"/>
    <property type="match status" value="1"/>
</dbReference>
<accession>K8EEA4</accession>
<dbReference type="GO" id="GO:0020037">
    <property type="term" value="F:heme binding"/>
    <property type="evidence" value="ECO:0007669"/>
    <property type="project" value="InterPro"/>
</dbReference>
<dbReference type="KEGG" id="bpg:Bathy04g00180"/>
<keyword evidence="7" id="KW-0575">Peroxidase</keyword>
<evidence type="ECO:0000256" key="2">
    <source>
        <dbReference type="ARBA" id="ARBA00006873"/>
    </source>
</evidence>
<dbReference type="EC" id="1.11.1.11" evidence="3"/>
<dbReference type="eggNOG" id="ENOG502QU9K">
    <property type="taxonomic scope" value="Eukaryota"/>
</dbReference>
<dbReference type="Gene3D" id="1.10.420.10">
    <property type="entry name" value="Peroxidase, domain 2"/>
    <property type="match status" value="1"/>
</dbReference>
<dbReference type="InterPro" id="IPR002207">
    <property type="entry name" value="Peroxidase_I"/>
</dbReference>
<gene>
    <name evidence="7" type="ORF">Bathy04g00180</name>
</gene>
<reference evidence="7 8" key="1">
    <citation type="submission" date="2011-10" db="EMBL/GenBank/DDBJ databases">
        <authorList>
            <person name="Genoscope - CEA"/>
        </authorList>
    </citation>
    <scope>NUCLEOTIDE SEQUENCE [LARGE SCALE GENOMIC DNA]</scope>
    <source>
        <strain evidence="7 8">RCC 1105</strain>
    </source>
</reference>
<dbReference type="InterPro" id="IPR002016">
    <property type="entry name" value="Haem_peroxidase"/>
</dbReference>
<dbReference type="GO" id="GO:0034599">
    <property type="term" value="P:cellular response to oxidative stress"/>
    <property type="evidence" value="ECO:0007669"/>
    <property type="project" value="InterPro"/>
</dbReference>
<evidence type="ECO:0000256" key="1">
    <source>
        <dbReference type="ARBA" id="ARBA00001970"/>
    </source>
</evidence>
<dbReference type="Pfam" id="PF00141">
    <property type="entry name" value="peroxidase"/>
    <property type="match status" value="1"/>
</dbReference>
<protein>
    <recommendedName>
        <fullName evidence="3">L-ascorbate peroxidase</fullName>
        <ecNumber evidence="3">1.11.1.11</ecNumber>
    </recommendedName>
</protein>
<name>K8EEA4_9CHLO</name>
<feature type="domain" description="Plant heme peroxidase family profile" evidence="6">
    <location>
        <begin position="142"/>
        <end position="366"/>
    </location>
</feature>
<dbReference type="SUPFAM" id="SSF48113">
    <property type="entry name" value="Heme-dependent peroxidases"/>
    <property type="match status" value="1"/>
</dbReference>
<dbReference type="Proteomes" id="UP000198341">
    <property type="component" value="Chromosome 4"/>
</dbReference>
<organism evidence="7 8">
    <name type="scientific">Bathycoccus prasinos</name>
    <dbReference type="NCBI Taxonomy" id="41875"/>
    <lineage>
        <taxon>Eukaryota</taxon>
        <taxon>Viridiplantae</taxon>
        <taxon>Chlorophyta</taxon>
        <taxon>Mamiellophyceae</taxon>
        <taxon>Mamiellales</taxon>
        <taxon>Bathycoccaceae</taxon>
        <taxon>Bathycoccus</taxon>
    </lineage>
</organism>
<dbReference type="PANTHER" id="PTHR31356">
    <property type="entry name" value="THYLAKOID LUMENAL 29 KDA PROTEIN, CHLOROPLASTIC-RELATED"/>
    <property type="match status" value="1"/>
</dbReference>
<dbReference type="GO" id="GO:0042744">
    <property type="term" value="P:hydrogen peroxide catabolic process"/>
    <property type="evidence" value="ECO:0007669"/>
    <property type="project" value="TreeGrafter"/>
</dbReference>
<dbReference type="PRINTS" id="PR00459">
    <property type="entry name" value="ASPEROXIDASE"/>
</dbReference>
<dbReference type="EMBL" id="FO082275">
    <property type="protein sequence ID" value="CCO16304.1"/>
    <property type="molecule type" value="Genomic_DNA"/>
</dbReference>
<comment type="similarity">
    <text evidence="2">Belongs to the peroxidase family. Ascorbate peroxidase subfamily.</text>
</comment>
<dbReference type="AlphaFoldDB" id="K8EEA4"/>
<evidence type="ECO:0000256" key="3">
    <source>
        <dbReference type="ARBA" id="ARBA00012940"/>
    </source>
</evidence>
<keyword evidence="8" id="KW-1185">Reference proteome</keyword>
<dbReference type="InterPro" id="IPR044831">
    <property type="entry name" value="Ccp1-like"/>
</dbReference>
<evidence type="ECO:0000256" key="4">
    <source>
        <dbReference type="ARBA" id="ARBA00023002"/>
    </source>
</evidence>
<evidence type="ECO:0000256" key="5">
    <source>
        <dbReference type="SAM" id="MobiDB-lite"/>
    </source>
</evidence>
<sequence length="366" mass="40307">MTISSSSVLDARARICERCCSYQHKKTRRRKSEPPFASSSSSSSTTTKVAAAAVVVASSSTQRNDENERTTSTTTKTHSNRRAFLVSSTSLFSLCVAAIARYPLPSSKIAAHAATITIQNEEEVRKNLRQVLESKIQKTKCPAVLRVAFHDAGTFNKASNDGGMNGSVLYELGRPESFGLKRGLNPIKEVYEEMKVRGFGDDTGGVSLADCIACAGAYAIELTGGPKFLESIPLGRRDASSADPENRMPVETLRGKEMREHFQNLYGLSSQEMIALSGAHTIGQKGFGDPYTFDNEYFVTLKKDPWNLPNLTKDELEMNEHIGLLSDRYLAEDEENKKWINKYAEDAGAFNKDFVEAYIKLTTLGV</sequence>
<feature type="region of interest" description="Disordered" evidence="5">
    <location>
        <begin position="56"/>
        <end position="77"/>
    </location>
</feature>
<dbReference type="PRINTS" id="PR00458">
    <property type="entry name" value="PEROXIDASE"/>
</dbReference>
<dbReference type="GO" id="GO:0016688">
    <property type="term" value="F:L-ascorbate peroxidase activity"/>
    <property type="evidence" value="ECO:0007669"/>
    <property type="project" value="UniProtKB-EC"/>
</dbReference>
<evidence type="ECO:0000313" key="8">
    <source>
        <dbReference type="Proteomes" id="UP000198341"/>
    </source>
</evidence>
<dbReference type="PROSITE" id="PS00435">
    <property type="entry name" value="PEROXIDASE_1"/>
    <property type="match status" value="1"/>
</dbReference>
<evidence type="ECO:0000313" key="7">
    <source>
        <dbReference type="EMBL" id="CCO16304.1"/>
    </source>
</evidence>
<dbReference type="InterPro" id="IPR019793">
    <property type="entry name" value="Peroxidases_heam-ligand_BS"/>
</dbReference>
<evidence type="ECO:0000259" key="6">
    <source>
        <dbReference type="PROSITE" id="PS50873"/>
    </source>
</evidence>
<comment type="cofactor">
    <cofactor evidence="1">
        <name>heme b</name>
        <dbReference type="ChEBI" id="CHEBI:60344"/>
    </cofactor>
</comment>
<dbReference type="GeneID" id="19016044"/>